<accession>A0A255EK18</accession>
<sequence length="434" mass="46335">MWPVFDDVWQVDTDEAGIAYVGTFPGFAGGSTTPPAMLGAYDKETGQWRDYGTFGDQYTYIRSTAVVGDTVYVGTGTVAAMFAVDIVTGEKTEIPLPEGRTDCTFTYEMATSGTDLFVHFQCASGNGGAIYDTVTGEWVPDFIPNMNPQRVGRDASGTTWFTAGGALHSISPDREITSTDLAVGTKGIGVVTEGDSEYVVSIYGNVLHRYDISTGDLEELVLDLPGTPTNPRSSVVGPDGRLHFGGYFSGGFATYDTTSDEWAFEAALGQTEGFATVGDTLYAGRYPGAKLEAIDTSKPLGDGNPVRALDLDPYGQDRPFALTDAGGLVAVGTVPEYGSLIGALAIHDPVTKQNDVYRNIIEDQSITALAYENGILYGGASVYGGNGAFPTQQNARVFAFDMATRELVWNVEVEGQDERGLARRAVTEPAERVF</sequence>
<dbReference type="InterPro" id="IPR015943">
    <property type="entry name" value="WD40/YVTN_repeat-like_dom_sf"/>
</dbReference>
<evidence type="ECO:0000313" key="2">
    <source>
        <dbReference type="Proteomes" id="UP000216533"/>
    </source>
</evidence>
<dbReference type="Gene3D" id="2.130.10.10">
    <property type="entry name" value="YVTN repeat-like/Quinoprotein amine dehydrogenase"/>
    <property type="match status" value="1"/>
</dbReference>
<dbReference type="SUPFAM" id="SSF50998">
    <property type="entry name" value="Quinoprotein alcohol dehydrogenase-like"/>
    <property type="match status" value="1"/>
</dbReference>
<dbReference type="Proteomes" id="UP000216533">
    <property type="component" value="Unassembled WGS sequence"/>
</dbReference>
<name>A0A255EK18_9ACTN</name>
<dbReference type="AlphaFoldDB" id="A0A255EK18"/>
<protein>
    <submittedName>
        <fullName evidence="1">Uncharacterized protein</fullName>
    </submittedName>
</protein>
<dbReference type="RefSeq" id="WP_094450145.1">
    <property type="nucleotide sequence ID" value="NZ_NMVI01000012.1"/>
</dbReference>
<evidence type="ECO:0000313" key="1">
    <source>
        <dbReference type="EMBL" id="OYN88453.1"/>
    </source>
</evidence>
<proteinExistence type="predicted"/>
<gene>
    <name evidence="1" type="ORF">CGZ92_04230</name>
</gene>
<dbReference type="InterPro" id="IPR011047">
    <property type="entry name" value="Quinoprotein_ADH-like_sf"/>
</dbReference>
<organism evidence="1 2">
    <name type="scientific">Parenemella sanctibonifatiensis</name>
    <dbReference type="NCBI Taxonomy" id="2016505"/>
    <lineage>
        <taxon>Bacteria</taxon>
        <taxon>Bacillati</taxon>
        <taxon>Actinomycetota</taxon>
        <taxon>Actinomycetes</taxon>
        <taxon>Propionibacteriales</taxon>
        <taxon>Propionibacteriaceae</taxon>
        <taxon>Parenemella</taxon>
    </lineage>
</organism>
<dbReference type="EMBL" id="NMVI01000012">
    <property type="protein sequence ID" value="OYN88453.1"/>
    <property type="molecule type" value="Genomic_DNA"/>
</dbReference>
<comment type="caution">
    <text evidence="1">The sequence shown here is derived from an EMBL/GenBank/DDBJ whole genome shotgun (WGS) entry which is preliminary data.</text>
</comment>
<reference evidence="1 2" key="1">
    <citation type="submission" date="2017-07" db="EMBL/GenBank/DDBJ databases">
        <title>Draft whole genome sequences of clinical Proprionibacteriaceae strains.</title>
        <authorList>
            <person name="Bernier A.-M."/>
            <person name="Bernard K."/>
            <person name="Domingo M.-C."/>
        </authorList>
    </citation>
    <scope>NUCLEOTIDE SEQUENCE [LARGE SCALE GENOMIC DNA]</scope>
    <source>
        <strain evidence="1 2">NML 160184</strain>
    </source>
</reference>